<comment type="caution">
    <text evidence="1">The sequence shown here is derived from an EMBL/GenBank/DDBJ whole genome shotgun (WGS) entry which is preliminary data.</text>
</comment>
<reference evidence="1" key="1">
    <citation type="submission" date="2018-11" db="EMBL/GenBank/DDBJ databases">
        <authorList>
            <person name="Alioto T."/>
            <person name="Alioto T."/>
        </authorList>
    </citation>
    <scope>NUCLEOTIDE SEQUENCE</scope>
</reference>
<dbReference type="OrthoDB" id="10425932at2759"/>
<dbReference type="EMBL" id="UYJE01009240">
    <property type="protein sequence ID" value="VDI71572.1"/>
    <property type="molecule type" value="Genomic_DNA"/>
</dbReference>
<sequence>PCVTTLQINDTRRSVAYSSTSDLCDSWLLEGWYKITPVLGELMPTSCPQMGFTCGTVLPIWLSSENHNCGEDLYPYQETKESGSPLHETVVKKNML</sequence>
<organism evidence="1 2">
    <name type="scientific">Mytilus galloprovincialis</name>
    <name type="common">Mediterranean mussel</name>
    <dbReference type="NCBI Taxonomy" id="29158"/>
    <lineage>
        <taxon>Eukaryota</taxon>
        <taxon>Metazoa</taxon>
        <taxon>Spiralia</taxon>
        <taxon>Lophotrochozoa</taxon>
        <taxon>Mollusca</taxon>
        <taxon>Bivalvia</taxon>
        <taxon>Autobranchia</taxon>
        <taxon>Pteriomorphia</taxon>
        <taxon>Mytilida</taxon>
        <taxon>Mytiloidea</taxon>
        <taxon>Mytilidae</taxon>
        <taxon>Mytilinae</taxon>
        <taxon>Mytilus</taxon>
    </lineage>
</organism>
<keyword evidence="2" id="KW-1185">Reference proteome</keyword>
<dbReference type="AlphaFoldDB" id="A0A8B6GYN5"/>
<evidence type="ECO:0000313" key="2">
    <source>
        <dbReference type="Proteomes" id="UP000596742"/>
    </source>
</evidence>
<proteinExistence type="predicted"/>
<feature type="non-terminal residue" evidence="1">
    <location>
        <position position="96"/>
    </location>
</feature>
<name>A0A8B6GYN5_MYTGA</name>
<gene>
    <name evidence="1" type="ORF">MGAL_10B003711</name>
</gene>
<evidence type="ECO:0000313" key="1">
    <source>
        <dbReference type="EMBL" id="VDI71572.1"/>
    </source>
</evidence>
<dbReference type="Proteomes" id="UP000596742">
    <property type="component" value="Unassembled WGS sequence"/>
</dbReference>
<accession>A0A8B6GYN5</accession>
<protein>
    <submittedName>
        <fullName evidence="1">Uncharacterized protein</fullName>
    </submittedName>
</protein>